<dbReference type="GO" id="GO:0005634">
    <property type="term" value="C:nucleus"/>
    <property type="evidence" value="ECO:0007669"/>
    <property type="project" value="TreeGrafter"/>
</dbReference>
<feature type="domain" description="Toprim" evidence="10">
    <location>
        <begin position="674"/>
        <end position="818"/>
    </location>
</feature>
<dbReference type="GO" id="GO:0006310">
    <property type="term" value="P:DNA recombination"/>
    <property type="evidence" value="ECO:0007669"/>
    <property type="project" value="TreeGrafter"/>
</dbReference>
<dbReference type="SMART" id="SM00437">
    <property type="entry name" value="TOP1Ac"/>
    <property type="match status" value="1"/>
</dbReference>
<feature type="signal peptide" evidence="9">
    <location>
        <begin position="1"/>
        <end position="27"/>
    </location>
</feature>
<feature type="compositionally biased region" description="Basic and acidic residues" evidence="7">
    <location>
        <begin position="391"/>
        <end position="416"/>
    </location>
</feature>
<comment type="catalytic activity">
    <reaction evidence="1">
        <text>ATP-independent breakage of single-stranded DNA, followed by passage and rejoining.</text>
        <dbReference type="EC" id="5.6.2.1"/>
    </reaction>
</comment>
<feature type="region of interest" description="Disordered" evidence="7">
    <location>
        <begin position="377"/>
        <end position="472"/>
    </location>
</feature>
<dbReference type="GO" id="GO:0003917">
    <property type="term" value="F:DNA topoisomerase type I (single strand cut, ATP-independent) activity"/>
    <property type="evidence" value="ECO:0007669"/>
    <property type="project" value="UniProtKB-EC"/>
</dbReference>
<dbReference type="GO" id="GO:0006265">
    <property type="term" value="P:DNA topological change"/>
    <property type="evidence" value="ECO:0007669"/>
    <property type="project" value="InterPro"/>
</dbReference>
<evidence type="ECO:0000259" key="11">
    <source>
        <dbReference type="PROSITE" id="PS52039"/>
    </source>
</evidence>
<dbReference type="GO" id="GO:0003677">
    <property type="term" value="F:DNA binding"/>
    <property type="evidence" value="ECO:0007669"/>
    <property type="project" value="UniProtKB-KW"/>
</dbReference>
<feature type="transmembrane region" description="Helical" evidence="8">
    <location>
        <begin position="480"/>
        <end position="497"/>
    </location>
</feature>
<dbReference type="Pfam" id="PF01751">
    <property type="entry name" value="Toprim"/>
    <property type="match status" value="1"/>
</dbReference>
<dbReference type="InterPro" id="IPR013825">
    <property type="entry name" value="Topo_IA_cen_sub2"/>
</dbReference>
<keyword evidence="8" id="KW-0812">Transmembrane</keyword>
<evidence type="ECO:0000256" key="8">
    <source>
        <dbReference type="SAM" id="Phobius"/>
    </source>
</evidence>
<accession>A0A9P1GDL9</accession>
<dbReference type="Gene3D" id="2.70.20.10">
    <property type="entry name" value="Topoisomerase I, domain 3"/>
    <property type="match status" value="1"/>
</dbReference>
<dbReference type="SMART" id="SM00493">
    <property type="entry name" value="TOPRIM"/>
    <property type="match status" value="1"/>
</dbReference>
<dbReference type="EMBL" id="CAMXCT030004724">
    <property type="protein sequence ID" value="CAL4797448.1"/>
    <property type="molecule type" value="Genomic_DNA"/>
</dbReference>
<dbReference type="PROSITE" id="PS50880">
    <property type="entry name" value="TOPRIM"/>
    <property type="match status" value="1"/>
</dbReference>
<keyword evidence="8" id="KW-0472">Membrane</keyword>
<feature type="compositionally biased region" description="Basic and acidic residues" evidence="7">
    <location>
        <begin position="435"/>
        <end position="451"/>
    </location>
</feature>
<dbReference type="CDD" id="cd03362">
    <property type="entry name" value="TOPRIM_TopoIA_TopoIII"/>
    <property type="match status" value="1"/>
</dbReference>
<dbReference type="Gene3D" id="1.10.290.10">
    <property type="entry name" value="Topoisomerase I, domain 4"/>
    <property type="match status" value="1"/>
</dbReference>
<reference evidence="12" key="1">
    <citation type="submission" date="2022-10" db="EMBL/GenBank/DDBJ databases">
        <authorList>
            <person name="Chen Y."/>
            <person name="Dougan E. K."/>
            <person name="Chan C."/>
            <person name="Rhodes N."/>
            <person name="Thang M."/>
        </authorList>
    </citation>
    <scope>NUCLEOTIDE SEQUENCE</scope>
</reference>
<dbReference type="SMART" id="SM00436">
    <property type="entry name" value="TOP1Bc"/>
    <property type="match status" value="1"/>
</dbReference>
<evidence type="ECO:0000313" key="13">
    <source>
        <dbReference type="EMBL" id="CAL1163511.1"/>
    </source>
</evidence>
<keyword evidence="9" id="KW-0732">Signal</keyword>
<dbReference type="GO" id="GO:0006281">
    <property type="term" value="P:DNA repair"/>
    <property type="evidence" value="ECO:0007669"/>
    <property type="project" value="TreeGrafter"/>
</dbReference>
<keyword evidence="5" id="KW-0238">DNA-binding</keyword>
<dbReference type="InterPro" id="IPR013824">
    <property type="entry name" value="Topo_IA_cen_sub1"/>
</dbReference>
<dbReference type="PROSITE" id="PS52039">
    <property type="entry name" value="TOPO_IA_2"/>
    <property type="match status" value="1"/>
</dbReference>
<feature type="region of interest" description="Disordered" evidence="7">
    <location>
        <begin position="1330"/>
        <end position="1410"/>
    </location>
</feature>
<dbReference type="Proteomes" id="UP001152797">
    <property type="component" value="Unassembled WGS sequence"/>
</dbReference>
<evidence type="ECO:0000256" key="5">
    <source>
        <dbReference type="ARBA" id="ARBA00023125"/>
    </source>
</evidence>
<evidence type="ECO:0000256" key="9">
    <source>
        <dbReference type="SAM" id="SignalP"/>
    </source>
</evidence>
<feature type="compositionally biased region" description="Low complexity" evidence="7">
    <location>
        <begin position="1392"/>
        <end position="1402"/>
    </location>
</feature>
<feature type="domain" description="Topo IA-type catalytic" evidence="11">
    <location>
        <begin position="836"/>
        <end position="1312"/>
    </location>
</feature>
<dbReference type="SUPFAM" id="SSF56712">
    <property type="entry name" value="Prokaryotic type I DNA topoisomerase"/>
    <property type="match status" value="1"/>
</dbReference>
<dbReference type="InterPro" id="IPR003601">
    <property type="entry name" value="Topo_IA_2"/>
</dbReference>
<feature type="region of interest" description="Disordered" evidence="7">
    <location>
        <begin position="1226"/>
        <end position="1250"/>
    </location>
</feature>
<feature type="compositionally biased region" description="Basic and acidic residues" evidence="7">
    <location>
        <begin position="1343"/>
        <end position="1372"/>
    </location>
</feature>
<evidence type="ECO:0000256" key="2">
    <source>
        <dbReference type="ARBA" id="ARBA00009446"/>
    </source>
</evidence>
<comment type="caution">
    <text evidence="12">The sequence shown here is derived from an EMBL/GenBank/DDBJ whole genome shotgun (WGS) entry which is preliminary data.</text>
</comment>
<dbReference type="EMBL" id="CAMXCT020004724">
    <property type="protein sequence ID" value="CAL1163511.1"/>
    <property type="molecule type" value="Genomic_DNA"/>
</dbReference>
<dbReference type="EMBL" id="CAMXCT010004724">
    <property type="protein sequence ID" value="CAI4010136.1"/>
    <property type="molecule type" value="Genomic_DNA"/>
</dbReference>
<dbReference type="PANTHER" id="PTHR11390:SF20">
    <property type="entry name" value="DNA TOPOISOMERASE 3-BETA-1"/>
    <property type="match status" value="1"/>
</dbReference>
<evidence type="ECO:0000313" key="12">
    <source>
        <dbReference type="EMBL" id="CAI4010136.1"/>
    </source>
</evidence>
<protein>
    <recommendedName>
        <fullName evidence="3">DNA topoisomerase</fullName>
        <ecNumber evidence="3">5.6.2.1</ecNumber>
    </recommendedName>
</protein>
<dbReference type="Gene3D" id="3.40.50.140">
    <property type="match status" value="1"/>
</dbReference>
<dbReference type="OrthoDB" id="430051at2759"/>
<comment type="similarity">
    <text evidence="2">Belongs to the type IA topoisomerase family.</text>
</comment>
<feature type="chain" id="PRO_5043272880" description="DNA topoisomerase" evidence="9">
    <location>
        <begin position="28"/>
        <end position="1410"/>
    </location>
</feature>
<keyword evidence="8" id="KW-1133">Transmembrane helix</keyword>
<dbReference type="EC" id="5.6.2.1" evidence="3"/>
<gene>
    <name evidence="12" type="ORF">C1SCF055_LOCUS35435</name>
</gene>
<name>A0A9P1GDL9_9DINO</name>
<dbReference type="InterPro" id="IPR023406">
    <property type="entry name" value="Topo_IA_AS"/>
</dbReference>
<evidence type="ECO:0000256" key="7">
    <source>
        <dbReference type="SAM" id="MobiDB-lite"/>
    </source>
</evidence>
<evidence type="ECO:0000256" key="3">
    <source>
        <dbReference type="ARBA" id="ARBA00012891"/>
    </source>
</evidence>
<dbReference type="InterPro" id="IPR006171">
    <property type="entry name" value="TOPRIM_dom"/>
</dbReference>
<evidence type="ECO:0000256" key="4">
    <source>
        <dbReference type="ARBA" id="ARBA00023029"/>
    </source>
</evidence>
<dbReference type="InterPro" id="IPR023405">
    <property type="entry name" value="Topo_IA_core_domain"/>
</dbReference>
<keyword evidence="4" id="KW-0799">Topoisomerase</keyword>
<dbReference type="PANTHER" id="PTHR11390">
    <property type="entry name" value="PROKARYOTIC DNA TOPOISOMERASE"/>
    <property type="match status" value="1"/>
</dbReference>
<dbReference type="InterPro" id="IPR003602">
    <property type="entry name" value="Topo_IA_DNA-bd_dom"/>
</dbReference>
<sequence length="1410" mass="155954">MIHVSAFRNAMWSIIGWLPWLCGAAAAAPVGLIRKHPQSHLSTAQGALQGLWETHDRAPTGHKFQHLHGFQAAFEEMKAIEKAAEERERWDAVKQQLEEECAAAGESCKKSIGLVKDQNPEDKEAKMEYLCTSQALSCLSANMGKCGAFHDEVTEIQKQWQCEAMRCSAAGPNCSTAITFLEMDDSKLTDETRHKKSRFLCSKEARQCLTDHKDICKTGFDIVSTAMEMGHCDKILCSEKGDDCRTAVTFLTQDPVSNVTVKESKEKWSYLCGDAAFHCLEKNLEQCTRYYNSLKLAFAEGHCNSARCAGEGPDCARMVDYLSQPDKFYYGEELRNKTKFLCGDKGIACIMEHGTCAEFQEAAKKEYKSSACGRSEHAQVEMPTLPPDGQVDARTDAERAYAKQKIKEKEEKEKKMLVTAKAQGENPKAKVVKSGADDKEGSTSKDQRESAGEGSEGSEAGSNKKPAMTKEEKEKAGKKIFAALVVGVVAIGGFIYWRRRNSKSALAMEFLVPQEVKEPAQQLRPSGIALELLTDIQLRPKKPLRPKLEMLHKMKEQAKFRTPLPVLASCVACRGRPRRKALPVRLKTQLQRRRLEHEISDDLVAAWLSLADPSAEIAEFDNGSEISEAKPATEMAWTLKKKDPKAYFSYLAKHPEVYAKQQEDRDRWREGLPQVLMVAEKPSVARLVSDFLCGTRPRERRGIAVACPVLEFVAVFPPTGQRSVITVTSVIGHIFQLEFDGEHSSDLVDLYTAPVVKVFTDSARKARLAEHLTDLAKDSAQLCLWLDADREGENIGFEVIALCKEYFDETKIHRAIFSALTKDEVRASFQALGRPNADVARGVDTRQELDLRVGIAFSRLLTRHLRNTPVATEGQKGGLKPSITYGPCQTPALGFCVARQEEIDSFQPQKLWSPVLNVEVSGCQLQFEWEHSETQDPTAAEAIRKALQGTTSAPLALSMKEEPLPRPVGLNTVSLLRAASNALNLGPKQTMKVAEELYSSGLISYPRTETSRYHSTFDPRASLRPLAASAAAPLLSAAAEKALRTWKSTAQRQSYRARDVGDHPPIVPLRSPERGEIYGQQKRIYDYVCQHFVASWLSDVTLQRYEATLEVAGFRFQLLLRQRRDPDPGWLRAMPWRIGELSLDLTGLERLTALLRRLDGRPVAWRPTAAALRQRWTEAPKPLTEAELVELMDQHGIGTDASIPQHIQTIQDRRYVQLVDGQGQPIVATHRGGPQGPKGPKGQRAPKRAPGRFLVPTARGLALVRGLSTCDATLCEPEVRALIERECAMVATAELTSAEVLRRNVALFQGKFQRVAGAMNEVRSFFETAPNAQSGEAKNAAKVMDESKDEAKPEGGEEGKAAASTDEVKVEEPQPETAEPAAAPAPAPAPAAPKAAPKAGETGPEEPREY</sequence>
<evidence type="ECO:0000259" key="10">
    <source>
        <dbReference type="PROSITE" id="PS50880"/>
    </source>
</evidence>
<proteinExistence type="inferred from homology"/>
<evidence type="ECO:0000313" key="14">
    <source>
        <dbReference type="Proteomes" id="UP001152797"/>
    </source>
</evidence>
<evidence type="ECO:0000256" key="1">
    <source>
        <dbReference type="ARBA" id="ARBA00000213"/>
    </source>
</evidence>
<evidence type="ECO:0000256" key="6">
    <source>
        <dbReference type="ARBA" id="ARBA00023235"/>
    </source>
</evidence>
<keyword evidence="6" id="KW-0413">Isomerase</keyword>
<dbReference type="PRINTS" id="PR00417">
    <property type="entry name" value="PRTPISMRASEI"/>
</dbReference>
<dbReference type="PROSITE" id="PS00396">
    <property type="entry name" value="TOPO_IA_1"/>
    <property type="match status" value="1"/>
</dbReference>
<dbReference type="InterPro" id="IPR013826">
    <property type="entry name" value="Topo_IA_cen_sub3"/>
</dbReference>
<reference evidence="13" key="2">
    <citation type="submission" date="2024-04" db="EMBL/GenBank/DDBJ databases">
        <authorList>
            <person name="Chen Y."/>
            <person name="Shah S."/>
            <person name="Dougan E. K."/>
            <person name="Thang M."/>
            <person name="Chan C."/>
        </authorList>
    </citation>
    <scope>NUCLEOTIDE SEQUENCE [LARGE SCALE GENOMIC DNA]</scope>
</reference>
<dbReference type="InterPro" id="IPR034144">
    <property type="entry name" value="TOPRIM_TopoIII"/>
</dbReference>
<dbReference type="Gene3D" id="1.10.460.10">
    <property type="entry name" value="Topoisomerase I, domain 2"/>
    <property type="match status" value="1"/>
</dbReference>
<dbReference type="Pfam" id="PF01131">
    <property type="entry name" value="Topoisom_bac"/>
    <property type="match status" value="1"/>
</dbReference>
<keyword evidence="14" id="KW-1185">Reference proteome</keyword>
<dbReference type="InterPro" id="IPR013497">
    <property type="entry name" value="Topo_IA_cen"/>
</dbReference>
<dbReference type="InterPro" id="IPR000380">
    <property type="entry name" value="Topo_IA"/>
</dbReference>
<organism evidence="12">
    <name type="scientific">Cladocopium goreaui</name>
    <dbReference type="NCBI Taxonomy" id="2562237"/>
    <lineage>
        <taxon>Eukaryota</taxon>
        <taxon>Sar</taxon>
        <taxon>Alveolata</taxon>
        <taxon>Dinophyceae</taxon>
        <taxon>Suessiales</taxon>
        <taxon>Symbiodiniaceae</taxon>
        <taxon>Cladocopium</taxon>
    </lineage>
</organism>